<reference evidence="2" key="1">
    <citation type="submission" date="2013-07" db="EMBL/GenBank/DDBJ databases">
        <title>The genome of Eucalyptus grandis.</title>
        <authorList>
            <person name="Schmutz J."/>
            <person name="Hayes R."/>
            <person name="Myburg A."/>
            <person name="Tuskan G."/>
            <person name="Grattapaglia D."/>
            <person name="Rokhsar D.S."/>
        </authorList>
    </citation>
    <scope>NUCLEOTIDE SEQUENCE</scope>
    <source>
        <tissue evidence="2">Leaf extractions</tissue>
    </source>
</reference>
<dbReference type="OMA" id="RCIFAAC"/>
<organism evidence="2">
    <name type="scientific">Eucalyptus grandis</name>
    <name type="common">Flooded gum</name>
    <dbReference type="NCBI Taxonomy" id="71139"/>
    <lineage>
        <taxon>Eukaryota</taxon>
        <taxon>Viridiplantae</taxon>
        <taxon>Streptophyta</taxon>
        <taxon>Embryophyta</taxon>
        <taxon>Tracheophyta</taxon>
        <taxon>Spermatophyta</taxon>
        <taxon>Magnoliopsida</taxon>
        <taxon>eudicotyledons</taxon>
        <taxon>Gunneridae</taxon>
        <taxon>Pentapetalae</taxon>
        <taxon>rosids</taxon>
        <taxon>malvids</taxon>
        <taxon>Myrtales</taxon>
        <taxon>Myrtaceae</taxon>
        <taxon>Myrtoideae</taxon>
        <taxon>Eucalypteae</taxon>
        <taxon>Eucalyptus</taxon>
    </lineage>
</organism>
<sequence length="78" mass="8978">MVKKRKGKNHHHHKHGSGKKSPQGGDKGRIRACCGYPCLAASSVARGFGRCLFSTCYPVIQCFGWDERRHHHHHRHFY</sequence>
<evidence type="ECO:0000313" key="2">
    <source>
        <dbReference type="EMBL" id="KCW65787.1"/>
    </source>
</evidence>
<dbReference type="InParanoid" id="A0A059BHT2"/>
<name>A0A059BHT2_EUCGR</name>
<feature type="compositionally biased region" description="Basic residues" evidence="1">
    <location>
        <begin position="1"/>
        <end position="18"/>
    </location>
</feature>
<evidence type="ECO:0000256" key="1">
    <source>
        <dbReference type="SAM" id="MobiDB-lite"/>
    </source>
</evidence>
<dbReference type="AlphaFoldDB" id="A0A059BHT2"/>
<protein>
    <submittedName>
        <fullName evidence="2">Uncharacterized protein</fullName>
    </submittedName>
</protein>
<dbReference type="EMBL" id="KK198759">
    <property type="protein sequence ID" value="KCW65787.1"/>
    <property type="molecule type" value="Genomic_DNA"/>
</dbReference>
<accession>A0A059BHT2</accession>
<proteinExistence type="predicted"/>
<gene>
    <name evidence="2" type="ORF">EUGRSUZ_G03142</name>
</gene>
<dbReference type="Gramene" id="KCW65787">
    <property type="protein sequence ID" value="KCW65787"/>
    <property type="gene ID" value="EUGRSUZ_G03142"/>
</dbReference>
<feature type="region of interest" description="Disordered" evidence="1">
    <location>
        <begin position="1"/>
        <end position="27"/>
    </location>
</feature>